<name>A0AAE0HII1_9PEZI</name>
<dbReference type="RefSeq" id="XP_062660707.1">
    <property type="nucleotide sequence ID" value="XM_062797937.1"/>
</dbReference>
<evidence type="ECO:0000313" key="5">
    <source>
        <dbReference type="Proteomes" id="UP001278766"/>
    </source>
</evidence>
<dbReference type="InterPro" id="IPR036864">
    <property type="entry name" value="Zn2-C6_fun-type_DNA-bd_sf"/>
</dbReference>
<feature type="compositionally biased region" description="Polar residues" evidence="2">
    <location>
        <begin position="583"/>
        <end position="614"/>
    </location>
</feature>
<evidence type="ECO:0000259" key="3">
    <source>
        <dbReference type="PROSITE" id="PS50048"/>
    </source>
</evidence>
<proteinExistence type="predicted"/>
<reference evidence="4" key="1">
    <citation type="journal article" date="2023" name="Mol. Phylogenet. Evol.">
        <title>Genome-scale phylogeny and comparative genomics of the fungal order Sordariales.</title>
        <authorList>
            <person name="Hensen N."/>
            <person name="Bonometti L."/>
            <person name="Westerberg I."/>
            <person name="Brannstrom I.O."/>
            <person name="Guillou S."/>
            <person name="Cros-Aarteil S."/>
            <person name="Calhoun S."/>
            <person name="Haridas S."/>
            <person name="Kuo A."/>
            <person name="Mondo S."/>
            <person name="Pangilinan J."/>
            <person name="Riley R."/>
            <person name="LaButti K."/>
            <person name="Andreopoulos B."/>
            <person name="Lipzen A."/>
            <person name="Chen C."/>
            <person name="Yan M."/>
            <person name="Daum C."/>
            <person name="Ng V."/>
            <person name="Clum A."/>
            <person name="Steindorff A."/>
            <person name="Ohm R.A."/>
            <person name="Martin F."/>
            <person name="Silar P."/>
            <person name="Natvig D.O."/>
            <person name="Lalanne C."/>
            <person name="Gautier V."/>
            <person name="Ament-Velasquez S.L."/>
            <person name="Kruys A."/>
            <person name="Hutchinson M.I."/>
            <person name="Powell A.J."/>
            <person name="Barry K."/>
            <person name="Miller A.N."/>
            <person name="Grigoriev I.V."/>
            <person name="Debuchy R."/>
            <person name="Gladieux P."/>
            <person name="Hiltunen Thoren M."/>
            <person name="Johannesson H."/>
        </authorList>
    </citation>
    <scope>NUCLEOTIDE SEQUENCE</scope>
    <source>
        <strain evidence="4">CBS 168.71</strain>
    </source>
</reference>
<reference evidence="4" key="2">
    <citation type="submission" date="2023-06" db="EMBL/GenBank/DDBJ databases">
        <authorList>
            <consortium name="Lawrence Berkeley National Laboratory"/>
            <person name="Haridas S."/>
            <person name="Hensen N."/>
            <person name="Bonometti L."/>
            <person name="Westerberg I."/>
            <person name="Brannstrom I.O."/>
            <person name="Guillou S."/>
            <person name="Cros-Aarteil S."/>
            <person name="Calhoun S."/>
            <person name="Kuo A."/>
            <person name="Mondo S."/>
            <person name="Pangilinan J."/>
            <person name="Riley R."/>
            <person name="Labutti K."/>
            <person name="Andreopoulos B."/>
            <person name="Lipzen A."/>
            <person name="Chen C."/>
            <person name="Yanf M."/>
            <person name="Daum C."/>
            <person name="Ng V."/>
            <person name="Clum A."/>
            <person name="Steindorff A."/>
            <person name="Ohm R."/>
            <person name="Martin F."/>
            <person name="Silar P."/>
            <person name="Natvig D."/>
            <person name="Lalanne C."/>
            <person name="Gautier V."/>
            <person name="Ament-Velasquez S.L."/>
            <person name="Kruys A."/>
            <person name="Hutchinson M.I."/>
            <person name="Powell A.J."/>
            <person name="Barry K."/>
            <person name="Miller A.N."/>
            <person name="Grigoriev I.V."/>
            <person name="Debuchy R."/>
            <person name="Gladieux P."/>
            <person name="Thoren M.H."/>
            <person name="Johannesson H."/>
        </authorList>
    </citation>
    <scope>NUCLEOTIDE SEQUENCE</scope>
    <source>
        <strain evidence="4">CBS 168.71</strain>
    </source>
</reference>
<sequence>MTTAAVKRACDACHRRKVKCDGITPCRNCSASQLACTYNAVPQKKGPKGSRAKVINELKETQRQTSLSAKLQGGMNGGASSPTLAPTPRLLTKETLKACIDFFFAHMQPTLPILDRQRLEQDAMYMDQNLDTYCLLTSLCSFVCLQPGMVMPGAGMNDPFSPDMMIGNNIVTSTLLMEETIRVRKGYDYQSSQTVNNLCTSYFLFAVHHGLDLHDKAWFHLREAATLACIAKMTEEQAYLQYDSIDASRRRRLYWLLFVNERAYGLHHGRPLTLKASINTPTPQEHPADPLMGQGTSSLRMISLFRGFDDALTQLWNRSRNECSDEYLATLDRQLQEVRSPYANDTQAQLGEMSMIQQWLKHKAWGLGVANGNINNAEASYMDGNHDLLPMVSHFHGSPGLQGLSLCEHLFNVTCEVTDILALLPAPRTPFTPGPRDELCKILSIVTVIRNGDYRFLPLLLSKVALALPKLANPMLQNAPESAAPCNMDIFDGFGSSSMCPPPMYSSGDIDNKYAVPRFDDMNSDSNSPNGGPSSSSNDMNSPFASSPAIMSPSVELPHRLQTDFTSMPEMVMSPVGHAPPSSFGTPGGMNQQQPQHSQHGPLSPFPNSNPQMQGLNANNINPPPNIGLASQMHLGQGLGGGINSGLGQGVNNNNLMSRAPVPQRANSFAVNAPPIRTVGDFQALQRSNTDMNHPMGSLGMSPLGPDLNFNTLTG</sequence>
<comment type="caution">
    <text evidence="4">The sequence shown here is derived from an EMBL/GenBank/DDBJ whole genome shotgun (WGS) entry which is preliminary data.</text>
</comment>
<dbReference type="GeneID" id="87834885"/>
<dbReference type="Gene3D" id="4.10.240.10">
    <property type="entry name" value="Zn(2)-C6 fungal-type DNA-binding domain"/>
    <property type="match status" value="1"/>
</dbReference>
<evidence type="ECO:0000256" key="2">
    <source>
        <dbReference type="SAM" id="MobiDB-lite"/>
    </source>
</evidence>
<accession>A0AAE0HII1</accession>
<dbReference type="InterPro" id="IPR001138">
    <property type="entry name" value="Zn2Cys6_DnaBD"/>
</dbReference>
<protein>
    <recommendedName>
        <fullName evidence="3">Zn(2)-C6 fungal-type domain-containing protein</fullName>
    </recommendedName>
</protein>
<keyword evidence="5" id="KW-1185">Reference proteome</keyword>
<dbReference type="PROSITE" id="PS00463">
    <property type="entry name" value="ZN2_CY6_FUNGAL_1"/>
    <property type="match status" value="1"/>
</dbReference>
<feature type="compositionally biased region" description="Low complexity" evidence="2">
    <location>
        <begin position="524"/>
        <end position="542"/>
    </location>
</feature>
<dbReference type="PANTHER" id="PTHR31668">
    <property type="entry name" value="GLUCOSE TRANSPORT TRANSCRIPTION REGULATOR RGT1-RELATED-RELATED"/>
    <property type="match status" value="1"/>
</dbReference>
<dbReference type="Pfam" id="PF00172">
    <property type="entry name" value="Zn_clus"/>
    <property type="match status" value="1"/>
</dbReference>
<dbReference type="AlphaFoldDB" id="A0AAE0HII1"/>
<feature type="region of interest" description="Disordered" evidence="2">
    <location>
        <begin position="571"/>
        <end position="623"/>
    </location>
</feature>
<dbReference type="GO" id="GO:0008270">
    <property type="term" value="F:zinc ion binding"/>
    <property type="evidence" value="ECO:0007669"/>
    <property type="project" value="InterPro"/>
</dbReference>
<keyword evidence="1" id="KW-0539">Nucleus</keyword>
<gene>
    <name evidence="4" type="ORF">B0H64DRAFT_120339</name>
</gene>
<dbReference type="GO" id="GO:0000981">
    <property type="term" value="F:DNA-binding transcription factor activity, RNA polymerase II-specific"/>
    <property type="evidence" value="ECO:0007669"/>
    <property type="project" value="InterPro"/>
</dbReference>
<dbReference type="CDD" id="cd00067">
    <property type="entry name" value="GAL4"/>
    <property type="match status" value="1"/>
</dbReference>
<dbReference type="PROSITE" id="PS50048">
    <property type="entry name" value="ZN2_CY6_FUNGAL_2"/>
    <property type="match status" value="1"/>
</dbReference>
<dbReference type="Proteomes" id="UP001278766">
    <property type="component" value="Unassembled WGS sequence"/>
</dbReference>
<dbReference type="SUPFAM" id="SSF57701">
    <property type="entry name" value="Zn2/Cys6 DNA-binding domain"/>
    <property type="match status" value="1"/>
</dbReference>
<dbReference type="PANTHER" id="PTHR31668:SF20">
    <property type="entry name" value="ZN(II)2CYS6 TRANSCRIPTION FACTOR (EUROFUNG)"/>
    <property type="match status" value="1"/>
</dbReference>
<evidence type="ECO:0000313" key="4">
    <source>
        <dbReference type="EMBL" id="KAK3297193.1"/>
    </source>
</evidence>
<feature type="region of interest" description="Disordered" evidence="2">
    <location>
        <begin position="511"/>
        <end position="551"/>
    </location>
</feature>
<dbReference type="EMBL" id="JAUEPN010000003">
    <property type="protein sequence ID" value="KAK3297193.1"/>
    <property type="molecule type" value="Genomic_DNA"/>
</dbReference>
<evidence type="ECO:0000256" key="1">
    <source>
        <dbReference type="ARBA" id="ARBA00023242"/>
    </source>
</evidence>
<dbReference type="SMART" id="SM00066">
    <property type="entry name" value="GAL4"/>
    <property type="match status" value="1"/>
</dbReference>
<dbReference type="CDD" id="cd12148">
    <property type="entry name" value="fungal_TF_MHR"/>
    <property type="match status" value="1"/>
</dbReference>
<dbReference type="InterPro" id="IPR050797">
    <property type="entry name" value="Carb_Metab_Trans_Reg"/>
</dbReference>
<organism evidence="4 5">
    <name type="scientific">Chaetomium fimeti</name>
    <dbReference type="NCBI Taxonomy" id="1854472"/>
    <lineage>
        <taxon>Eukaryota</taxon>
        <taxon>Fungi</taxon>
        <taxon>Dikarya</taxon>
        <taxon>Ascomycota</taxon>
        <taxon>Pezizomycotina</taxon>
        <taxon>Sordariomycetes</taxon>
        <taxon>Sordariomycetidae</taxon>
        <taxon>Sordariales</taxon>
        <taxon>Chaetomiaceae</taxon>
        <taxon>Chaetomium</taxon>
    </lineage>
</organism>
<feature type="domain" description="Zn(2)-C6 fungal-type" evidence="3">
    <location>
        <begin position="9"/>
        <end position="38"/>
    </location>
</feature>